<dbReference type="AlphaFoldDB" id="A0A371HLX7"/>
<evidence type="ECO:0000313" key="3">
    <source>
        <dbReference type="Proteomes" id="UP000257109"/>
    </source>
</evidence>
<proteinExistence type="predicted"/>
<evidence type="ECO:0000256" key="1">
    <source>
        <dbReference type="SAM" id="MobiDB-lite"/>
    </source>
</evidence>
<feature type="region of interest" description="Disordered" evidence="1">
    <location>
        <begin position="87"/>
        <end position="122"/>
    </location>
</feature>
<comment type="caution">
    <text evidence="2">The sequence shown here is derived from an EMBL/GenBank/DDBJ whole genome shotgun (WGS) entry which is preliminary data.</text>
</comment>
<organism evidence="2 3">
    <name type="scientific">Mucuna pruriens</name>
    <name type="common">Velvet bean</name>
    <name type="synonym">Dolichos pruriens</name>
    <dbReference type="NCBI Taxonomy" id="157652"/>
    <lineage>
        <taxon>Eukaryota</taxon>
        <taxon>Viridiplantae</taxon>
        <taxon>Streptophyta</taxon>
        <taxon>Embryophyta</taxon>
        <taxon>Tracheophyta</taxon>
        <taxon>Spermatophyta</taxon>
        <taxon>Magnoliopsida</taxon>
        <taxon>eudicotyledons</taxon>
        <taxon>Gunneridae</taxon>
        <taxon>Pentapetalae</taxon>
        <taxon>rosids</taxon>
        <taxon>fabids</taxon>
        <taxon>Fabales</taxon>
        <taxon>Fabaceae</taxon>
        <taxon>Papilionoideae</taxon>
        <taxon>50 kb inversion clade</taxon>
        <taxon>NPAAA clade</taxon>
        <taxon>indigoferoid/millettioid clade</taxon>
        <taxon>Phaseoleae</taxon>
        <taxon>Mucuna</taxon>
    </lineage>
</organism>
<sequence>SVRLCSVRLHLAKTVSDKALSSPYRTSLYQEQLGTKPRFSHKVTIEHTMSLREFDLGSSTNPMYELDPEIELTLRRLRKSRNIVESNSSNFDSVSSSDNNNSTTNSSDSVEYSSTNIFEELG</sequence>
<dbReference type="Proteomes" id="UP000257109">
    <property type="component" value="Unassembled WGS sequence"/>
</dbReference>
<protein>
    <submittedName>
        <fullName evidence="2">Uncharacterized protein</fullName>
    </submittedName>
</protein>
<feature type="non-terminal residue" evidence="2">
    <location>
        <position position="1"/>
    </location>
</feature>
<feature type="compositionally biased region" description="Low complexity" evidence="1">
    <location>
        <begin position="87"/>
        <end position="110"/>
    </location>
</feature>
<evidence type="ECO:0000313" key="2">
    <source>
        <dbReference type="EMBL" id="RDY03770.1"/>
    </source>
</evidence>
<keyword evidence="3" id="KW-1185">Reference proteome</keyword>
<feature type="compositionally biased region" description="Polar residues" evidence="1">
    <location>
        <begin position="111"/>
        <end position="122"/>
    </location>
</feature>
<reference evidence="2" key="1">
    <citation type="submission" date="2018-05" db="EMBL/GenBank/DDBJ databases">
        <title>Draft genome of Mucuna pruriens seed.</title>
        <authorList>
            <person name="Nnadi N.E."/>
            <person name="Vos R."/>
            <person name="Hasami M.H."/>
            <person name="Devisetty U.K."/>
            <person name="Aguiy J.C."/>
        </authorList>
    </citation>
    <scope>NUCLEOTIDE SEQUENCE [LARGE SCALE GENOMIC DNA]</scope>
    <source>
        <strain evidence="2">JCA_2017</strain>
    </source>
</reference>
<feature type="non-terminal residue" evidence="2">
    <location>
        <position position="122"/>
    </location>
</feature>
<accession>A0A371HLX7</accession>
<name>A0A371HLX7_MUCPR</name>
<dbReference type="EMBL" id="QJKJ01002215">
    <property type="protein sequence ID" value="RDY03770.1"/>
    <property type="molecule type" value="Genomic_DNA"/>
</dbReference>
<gene>
    <name evidence="2" type="ORF">CR513_12612</name>
</gene>